<name>A0A1E7XDU7_9LACO</name>
<dbReference type="InterPro" id="IPR038330">
    <property type="entry name" value="TspO/MBR-related_sf"/>
</dbReference>
<comment type="caution">
    <text evidence="7">The sequence shown here is derived from an EMBL/GenBank/DDBJ whole genome shotgun (WGS) entry which is preliminary data.</text>
</comment>
<evidence type="ECO:0000256" key="5">
    <source>
        <dbReference type="ARBA" id="ARBA00023136"/>
    </source>
</evidence>
<dbReference type="STRING" id="481719.LASUN_08930"/>
<dbReference type="GO" id="GO:0033013">
    <property type="term" value="P:tetrapyrrole metabolic process"/>
    <property type="evidence" value="ECO:0007669"/>
    <property type="project" value="UniProtKB-ARBA"/>
</dbReference>
<reference evidence="7 8" key="1">
    <citation type="submission" date="2016-09" db="EMBL/GenBank/DDBJ databases">
        <title>Genome Sequence of Lactobacillus sunkii Strain CG01.</title>
        <authorList>
            <person name="Poehlein A."/>
            <person name="Gabris C."/>
            <person name="Bengelsdorf F.R."/>
            <person name="Duerre P."/>
            <person name="Daniel R."/>
        </authorList>
    </citation>
    <scope>NUCLEOTIDE SEQUENCE [LARGE SCALE GENOMIC DNA]</scope>
    <source>
        <strain evidence="7 8">CG_D</strain>
    </source>
</reference>
<evidence type="ECO:0000256" key="3">
    <source>
        <dbReference type="ARBA" id="ARBA00022692"/>
    </source>
</evidence>
<dbReference type="Pfam" id="PF03073">
    <property type="entry name" value="TspO_MBR"/>
    <property type="match status" value="1"/>
</dbReference>
<evidence type="ECO:0000256" key="2">
    <source>
        <dbReference type="ARBA" id="ARBA00007524"/>
    </source>
</evidence>
<keyword evidence="5 6" id="KW-0472">Membrane</keyword>
<comment type="similarity">
    <text evidence="2">Belongs to the TspO/BZRP family.</text>
</comment>
<dbReference type="Proteomes" id="UP000177010">
    <property type="component" value="Unassembled WGS sequence"/>
</dbReference>
<keyword evidence="3 6" id="KW-0812">Transmembrane</keyword>
<dbReference type="AlphaFoldDB" id="A0A1E7XDU7"/>
<gene>
    <name evidence="7" type="ORF">LASUN_08930</name>
</gene>
<evidence type="ECO:0000256" key="4">
    <source>
        <dbReference type="ARBA" id="ARBA00022989"/>
    </source>
</evidence>
<dbReference type="GO" id="GO:0016020">
    <property type="term" value="C:membrane"/>
    <property type="evidence" value="ECO:0007669"/>
    <property type="project" value="UniProtKB-SubCell"/>
</dbReference>
<dbReference type="InterPro" id="IPR004307">
    <property type="entry name" value="TspO_MBR"/>
</dbReference>
<comment type="subcellular location">
    <subcellularLocation>
        <location evidence="1">Membrane</location>
        <topology evidence="1">Multi-pass membrane protein</topology>
    </subcellularLocation>
</comment>
<dbReference type="PANTHER" id="PTHR10057:SF0">
    <property type="entry name" value="TRANSLOCATOR PROTEIN"/>
    <property type="match status" value="1"/>
</dbReference>
<dbReference type="RefSeq" id="WP_070367526.1">
    <property type="nucleotide sequence ID" value="NZ_JAZHVW010000001.1"/>
</dbReference>
<dbReference type="CDD" id="cd15904">
    <property type="entry name" value="TSPO_MBR"/>
    <property type="match status" value="1"/>
</dbReference>
<feature type="transmembrane region" description="Helical" evidence="6">
    <location>
        <begin position="105"/>
        <end position="122"/>
    </location>
</feature>
<dbReference type="EMBL" id="MIQE01000010">
    <property type="protein sequence ID" value="OFA11284.1"/>
    <property type="molecule type" value="Genomic_DNA"/>
</dbReference>
<dbReference type="FunFam" id="1.20.1260.100:FF:000001">
    <property type="entry name" value="translocator protein 2"/>
    <property type="match status" value="1"/>
</dbReference>
<keyword evidence="4 6" id="KW-1133">Transmembrane helix</keyword>
<feature type="transmembrane region" description="Helical" evidence="6">
    <location>
        <begin position="134"/>
        <end position="156"/>
    </location>
</feature>
<sequence length="158" mass="17929">MSIRSTINWFQVAVWIVLVEIIGMASALFSGNIRAMYNSLTLPPLSPSGVVFGIVWPILYLLIGIAGYIIWNDRQNNQMNVYLFFGQLLLNFIWTIVFFTGNMFTIGFILIAVMDIIVAYLIRRVFPISKVAGWVLVPYLTWLLFATYLAVGVAMLNH</sequence>
<evidence type="ECO:0000256" key="1">
    <source>
        <dbReference type="ARBA" id="ARBA00004141"/>
    </source>
</evidence>
<accession>A0A1E7XDU7</accession>
<dbReference type="PIRSF" id="PIRSF005859">
    <property type="entry name" value="PBR"/>
    <property type="match status" value="1"/>
</dbReference>
<dbReference type="PANTHER" id="PTHR10057">
    <property type="entry name" value="PERIPHERAL-TYPE BENZODIAZEPINE RECEPTOR"/>
    <property type="match status" value="1"/>
</dbReference>
<evidence type="ECO:0000313" key="8">
    <source>
        <dbReference type="Proteomes" id="UP000177010"/>
    </source>
</evidence>
<feature type="transmembrane region" description="Helical" evidence="6">
    <location>
        <begin position="81"/>
        <end position="99"/>
    </location>
</feature>
<organism evidence="7 8">
    <name type="scientific">Lentilactobacillus sunkii</name>
    <dbReference type="NCBI Taxonomy" id="481719"/>
    <lineage>
        <taxon>Bacteria</taxon>
        <taxon>Bacillati</taxon>
        <taxon>Bacillota</taxon>
        <taxon>Bacilli</taxon>
        <taxon>Lactobacillales</taxon>
        <taxon>Lactobacillaceae</taxon>
        <taxon>Lentilactobacillus</taxon>
    </lineage>
</organism>
<evidence type="ECO:0000256" key="6">
    <source>
        <dbReference type="SAM" id="Phobius"/>
    </source>
</evidence>
<proteinExistence type="inferred from homology"/>
<dbReference type="Gene3D" id="1.20.1260.100">
    <property type="entry name" value="TspO/MBR protein"/>
    <property type="match status" value="1"/>
</dbReference>
<feature type="transmembrane region" description="Helical" evidence="6">
    <location>
        <begin position="12"/>
        <end position="30"/>
    </location>
</feature>
<evidence type="ECO:0000313" key="7">
    <source>
        <dbReference type="EMBL" id="OFA11284.1"/>
    </source>
</evidence>
<feature type="transmembrane region" description="Helical" evidence="6">
    <location>
        <begin position="50"/>
        <end position="69"/>
    </location>
</feature>
<protein>
    <submittedName>
        <fullName evidence="7">TspO/MBR family protein</fullName>
    </submittedName>
</protein>